<feature type="transmembrane region" description="Helical" evidence="1">
    <location>
        <begin position="65"/>
        <end position="86"/>
    </location>
</feature>
<reference evidence="2 3" key="1">
    <citation type="journal article" date="2019" name="Genome Biol. Evol.">
        <title>Insights into the evolution of the New World diploid cottons (Gossypium, subgenus Houzingenia) based on genome sequencing.</title>
        <authorList>
            <person name="Grover C.E."/>
            <person name="Arick M.A. 2nd"/>
            <person name="Thrash A."/>
            <person name="Conover J.L."/>
            <person name="Sanders W.S."/>
            <person name="Peterson D.G."/>
            <person name="Frelichowski J.E."/>
            <person name="Scheffler J.A."/>
            <person name="Scheffler B.E."/>
            <person name="Wendel J.F."/>
        </authorList>
    </citation>
    <scope>NUCLEOTIDE SEQUENCE [LARGE SCALE GENOMIC DNA]</scope>
    <source>
        <strain evidence="2">1</strain>
        <tissue evidence="2">Leaf</tissue>
    </source>
</reference>
<organism evidence="2 3">
    <name type="scientific">Gossypium schwendimanii</name>
    <name type="common">Cotton</name>
    <dbReference type="NCBI Taxonomy" id="34291"/>
    <lineage>
        <taxon>Eukaryota</taxon>
        <taxon>Viridiplantae</taxon>
        <taxon>Streptophyta</taxon>
        <taxon>Embryophyta</taxon>
        <taxon>Tracheophyta</taxon>
        <taxon>Spermatophyta</taxon>
        <taxon>Magnoliopsida</taxon>
        <taxon>eudicotyledons</taxon>
        <taxon>Gunneridae</taxon>
        <taxon>Pentapetalae</taxon>
        <taxon>rosids</taxon>
        <taxon>malvids</taxon>
        <taxon>Malvales</taxon>
        <taxon>Malvaceae</taxon>
        <taxon>Malvoideae</taxon>
        <taxon>Gossypium</taxon>
    </lineage>
</organism>
<dbReference type="OrthoDB" id="993172at2759"/>
<gene>
    <name evidence="2" type="ORF">Goshw_008836</name>
</gene>
<keyword evidence="1" id="KW-0472">Membrane</keyword>
<dbReference type="PANTHER" id="PTHR34936">
    <property type="entry name" value="EXPRESSED PROTEIN"/>
    <property type="match status" value="1"/>
</dbReference>
<dbReference type="AlphaFoldDB" id="A0A7J9MGV1"/>
<keyword evidence="3" id="KW-1185">Reference proteome</keyword>
<feature type="transmembrane region" description="Helical" evidence="1">
    <location>
        <begin position="92"/>
        <end position="110"/>
    </location>
</feature>
<evidence type="ECO:0000256" key="1">
    <source>
        <dbReference type="SAM" id="Phobius"/>
    </source>
</evidence>
<evidence type="ECO:0000313" key="2">
    <source>
        <dbReference type="EMBL" id="MBA0870178.1"/>
    </source>
</evidence>
<protein>
    <submittedName>
        <fullName evidence="2">Uncharacterized protein</fullName>
    </submittedName>
</protein>
<dbReference type="PANTHER" id="PTHR34936:SF2">
    <property type="entry name" value="EXPRESSED PROTEIN"/>
    <property type="match status" value="1"/>
</dbReference>
<accession>A0A7J9MGV1</accession>
<name>A0A7J9MGV1_GOSSC</name>
<sequence length="131" mass="15608">MITRSKLVEQLRDYQIRSQNTYPALIFFSPKPHIASRYVFLFIFFFIVVYLLCFKKKILFTSCRADVAVATFWAFAFSVLVILSYLSLYFRHYWISCIPICLGIFLPIRLRGCRQTVVKKRERKFLLPLSM</sequence>
<feature type="transmembrane region" description="Helical" evidence="1">
    <location>
        <begin position="35"/>
        <end position="53"/>
    </location>
</feature>
<dbReference type="Proteomes" id="UP000593576">
    <property type="component" value="Unassembled WGS sequence"/>
</dbReference>
<evidence type="ECO:0000313" key="3">
    <source>
        <dbReference type="Proteomes" id="UP000593576"/>
    </source>
</evidence>
<comment type="caution">
    <text evidence="2">The sequence shown here is derived from an EMBL/GenBank/DDBJ whole genome shotgun (WGS) entry which is preliminary data.</text>
</comment>
<keyword evidence="1" id="KW-1133">Transmembrane helix</keyword>
<dbReference type="EMBL" id="JABFAF010000011">
    <property type="protein sequence ID" value="MBA0870178.1"/>
    <property type="molecule type" value="Genomic_DNA"/>
</dbReference>
<keyword evidence="1" id="KW-0812">Transmembrane</keyword>
<proteinExistence type="predicted"/>